<dbReference type="Proteomes" id="UP000000289">
    <property type="component" value="Chromosome"/>
</dbReference>
<feature type="compositionally biased region" description="Basic and acidic residues" evidence="6">
    <location>
        <begin position="315"/>
        <end position="342"/>
    </location>
</feature>
<protein>
    <submittedName>
        <fullName evidence="9">Uncharacterized protein</fullName>
    </submittedName>
</protein>
<feature type="domain" description="Cell invasion protein SipA C-terminal actin binding" evidence="8">
    <location>
        <begin position="539"/>
        <end position="672"/>
    </location>
</feature>
<gene>
    <name evidence="9" type="primary">sipA</name>
    <name evidence="9" type="ordered locus">SBG_2502</name>
</gene>
<name>A0A0K0HDD5_SALBC</name>
<dbReference type="InterPro" id="IPR023225">
    <property type="entry name" value="SipA_chaperone-bd"/>
</dbReference>
<dbReference type="KEGG" id="sbg:SBG_2502"/>
<feature type="region of interest" description="Disordered" evidence="6">
    <location>
        <begin position="422"/>
        <end position="462"/>
    </location>
</feature>
<accession>A0A0K0HDD5</accession>
<dbReference type="SUPFAM" id="SSF140746">
    <property type="entry name" value="SipA N-terminal domain-like"/>
    <property type="match status" value="1"/>
</dbReference>
<reference evidence="9 10" key="1">
    <citation type="journal article" date="2011" name="PLoS Pathog.">
        <title>Salmonella bongori provides insights into the evolution of the Salmonellae.</title>
        <authorList>
            <person name="Fookes M."/>
            <person name="Schroeder G.N."/>
            <person name="Langridge G.C."/>
            <person name="Blondel C.J."/>
            <person name="Mammina C."/>
            <person name="Connor T.R."/>
            <person name="Seth-Smith H."/>
            <person name="Vernikos G.S."/>
            <person name="Robinson K.S."/>
            <person name="Sanders M."/>
            <person name="Petty N.K."/>
            <person name="Kingsley R.A."/>
            <person name="Baumler A.J."/>
            <person name="Nuccio S.P."/>
            <person name="Contreras I."/>
            <person name="Santiviago C.A."/>
            <person name="Maskell D."/>
            <person name="Barrow P."/>
            <person name="Humphrey T."/>
            <person name="Nastasi A."/>
            <person name="Roberts M."/>
            <person name="Frankel G."/>
            <person name="Parkhill J."/>
            <person name="Dougan G."/>
            <person name="Thomson N.R."/>
        </authorList>
    </citation>
    <scope>NUCLEOTIDE SEQUENCE [LARGE SCALE GENOMIC DNA]</scope>
    <source>
        <strain evidence="10">ATCC 43975 / DSM 13772 / NCTC 12419</strain>
    </source>
</reference>
<feature type="compositionally biased region" description="Polar residues" evidence="6">
    <location>
        <begin position="423"/>
        <end position="446"/>
    </location>
</feature>
<dbReference type="InterPro" id="IPR015138">
    <property type="entry name" value="SipA_N"/>
</dbReference>
<dbReference type="AlphaFoldDB" id="A0A0K0HDD5"/>
<dbReference type="InterPro" id="IPR023224">
    <property type="entry name" value="SipA_actin-bd_C_sf"/>
</dbReference>
<dbReference type="Pfam" id="PF22163">
    <property type="entry name" value="SipA_2nd"/>
    <property type="match status" value="1"/>
</dbReference>
<evidence type="ECO:0000256" key="6">
    <source>
        <dbReference type="SAM" id="MobiDB-lite"/>
    </source>
</evidence>
<evidence type="ECO:0000259" key="7">
    <source>
        <dbReference type="Pfam" id="PF09052"/>
    </source>
</evidence>
<evidence type="ECO:0000256" key="5">
    <source>
        <dbReference type="ARBA" id="ARBA00023203"/>
    </source>
</evidence>
<feature type="domain" description="Salmonella invasion protein A N-terminal" evidence="7">
    <location>
        <begin position="51"/>
        <end position="262"/>
    </location>
</feature>
<comment type="subcellular location">
    <subcellularLocation>
        <location evidence="1">Secreted</location>
    </subcellularLocation>
</comment>
<dbReference type="EMBL" id="FR877557">
    <property type="protein sequence ID" value="CCC31558.1"/>
    <property type="molecule type" value="Genomic_DNA"/>
</dbReference>
<dbReference type="SUPFAM" id="SSF101312">
    <property type="entry name" value="Invasion protein A (SipA) , C-terminal actin binding domain"/>
    <property type="match status" value="1"/>
</dbReference>
<dbReference type="Pfam" id="PF09052">
    <property type="entry name" value="SipA"/>
    <property type="match status" value="1"/>
</dbReference>
<dbReference type="GO" id="GO:0005576">
    <property type="term" value="C:extracellular region"/>
    <property type="evidence" value="ECO:0007669"/>
    <property type="project" value="UniProtKB-SubCell"/>
</dbReference>
<keyword evidence="3" id="KW-0964">Secreted</keyword>
<sequence length="705" mass="76139">MVSSVSLQSPVRMAGIQNEVKMQATKLAANISAIRESATTSPLGDIKGPKLEDFPALARHASLETLFKCGNDTEALKAIFAGSDNVAAKKAVTEFATLFRSALSATSQSAAATELLIKVGEEYTAQIMKDGLKEKSAFGPWLPATKKAEAKLEALHQKLLSIITENTGGNLGTLSTSFVTNEVMPYVADCIEHQFGCTLDPQTRSNLTALIDRAAAKTVDALDMCHGKLTQEQGVNLGREARHLELKALIPVLLRDIFTKIPVDKLPEAKTPEPVAGPTPDAGKKPEPAPININITIDSSQHHVDNSQHINNSRSHVDNSQRHTDSSVHDNSVHDNSRKTIDNSRTMIDNSVRDNSRKTIDNSRTMIDNSQRHTSTGSTVTHNHSRMESNTHHAETTHHASTGALEHGVAGKIDVTANAKAEVTTNTSAESTGSKEITSDKGNTPKTVVFDEVDGGGNKTTIGKPVQATVHRVDDHKVQSQKAEVVNLKPLAGQQVGVNSEKVQLQQSETTVVTGNKADTVDKDKNQTDTTGQFSGLKFKQNAFLSTIPSVTNMRSTHFNGRDGFLDVIRKALEPDAGTSFPVRRAFDGLRSELLSNDSVKSTALKAQCGNIDNHPELKVKIDTLKEVISQHPQKGKLAEVAQLFAREAGLTKLKGETDYLLSSVLDGVLGDPGWRNGTTFESYLNKPGADRVITTVDGLHTQFY</sequence>
<evidence type="ECO:0000313" key="9">
    <source>
        <dbReference type="EMBL" id="CCC31558.1"/>
    </source>
</evidence>
<keyword evidence="5" id="KW-0009">Actin-binding</keyword>
<evidence type="ECO:0000256" key="2">
    <source>
        <dbReference type="ARBA" id="ARBA00010123"/>
    </source>
</evidence>
<feature type="region of interest" description="Disordered" evidence="6">
    <location>
        <begin position="268"/>
        <end position="400"/>
    </location>
</feature>
<proteinExistence type="inferred from homology"/>
<dbReference type="Gene3D" id="1.10.4110.10">
    <property type="entry name" value="Salmonella invasion protein A, C-terminal actin-binding domain"/>
    <property type="match status" value="1"/>
</dbReference>
<dbReference type="GO" id="GO:0003779">
    <property type="term" value="F:actin binding"/>
    <property type="evidence" value="ECO:0007669"/>
    <property type="project" value="UniProtKB-KW"/>
</dbReference>
<evidence type="ECO:0000259" key="8">
    <source>
        <dbReference type="Pfam" id="PF22163"/>
    </source>
</evidence>
<comment type="similarity">
    <text evidence="2">Belongs to the SipA/IpaA family.</text>
</comment>
<evidence type="ECO:0000256" key="4">
    <source>
        <dbReference type="ARBA" id="ARBA00023026"/>
    </source>
</evidence>
<dbReference type="InterPro" id="IPR054043">
    <property type="entry name" value="SipA_C"/>
</dbReference>
<keyword evidence="4" id="KW-0843">Virulence</keyword>
<dbReference type="eggNOG" id="ENOG5032WWN">
    <property type="taxonomic scope" value="Bacteria"/>
</dbReference>
<evidence type="ECO:0000313" key="10">
    <source>
        <dbReference type="Proteomes" id="UP000000289"/>
    </source>
</evidence>
<dbReference type="Gene3D" id="1.10.4150.10">
    <property type="entry name" value="SipA N-terminal domain-like"/>
    <property type="match status" value="1"/>
</dbReference>
<organism evidence="9 10">
    <name type="scientific">Salmonella bongori (strain ATCC 43975 / DSM 13772 / NCTC 12419)</name>
    <dbReference type="NCBI Taxonomy" id="218493"/>
    <lineage>
        <taxon>Bacteria</taxon>
        <taxon>Pseudomonadati</taxon>
        <taxon>Pseudomonadota</taxon>
        <taxon>Gammaproteobacteria</taxon>
        <taxon>Enterobacterales</taxon>
        <taxon>Enterobacteriaceae</taxon>
        <taxon>Salmonella</taxon>
    </lineage>
</organism>
<feature type="compositionally biased region" description="Basic and acidic residues" evidence="6">
    <location>
        <begin position="385"/>
        <end position="398"/>
    </location>
</feature>
<feature type="compositionally biased region" description="Basic and acidic residues" evidence="6">
    <location>
        <begin position="351"/>
        <end position="361"/>
    </location>
</feature>
<evidence type="ECO:0000256" key="1">
    <source>
        <dbReference type="ARBA" id="ARBA00004613"/>
    </source>
</evidence>
<feature type="compositionally biased region" description="Polar residues" evidence="6">
    <location>
        <begin position="362"/>
        <end position="382"/>
    </location>
</feature>
<evidence type="ECO:0000256" key="3">
    <source>
        <dbReference type="ARBA" id="ARBA00022525"/>
    </source>
</evidence>